<gene>
    <name evidence="2" type="ORF">KM295_15510</name>
</gene>
<proteinExistence type="predicted"/>
<dbReference type="Proteomes" id="UP001139494">
    <property type="component" value="Unassembled WGS sequence"/>
</dbReference>
<protein>
    <recommendedName>
        <fullName evidence="4">Proton-conducting membrane transporter</fullName>
    </recommendedName>
</protein>
<comment type="caution">
    <text evidence="2">The sequence shown here is derived from an EMBL/GenBank/DDBJ whole genome shotgun (WGS) entry which is preliminary data.</text>
</comment>
<reference evidence="2" key="1">
    <citation type="journal article" date="2023" name="Front. Microbiol.">
        <title>Genomic-based phylogenetic and metabolic analyses of the genus Natronomonas, and description of Natronomonas aquatica sp. nov.</title>
        <authorList>
            <person name="Garcia-Roldan A."/>
            <person name="Duran-Viseras A."/>
            <person name="de la Haba R.R."/>
            <person name="Corral P."/>
            <person name="Sanchez-Porro C."/>
            <person name="Ventosa A."/>
        </authorList>
    </citation>
    <scope>NUCLEOTIDE SEQUENCE</scope>
    <source>
        <strain evidence="2">F2-12</strain>
    </source>
</reference>
<dbReference type="AlphaFoldDB" id="A0A9R1CVT4"/>
<keyword evidence="1" id="KW-0812">Transmembrane</keyword>
<evidence type="ECO:0000256" key="1">
    <source>
        <dbReference type="SAM" id="Phobius"/>
    </source>
</evidence>
<keyword evidence="1" id="KW-1133">Transmembrane helix</keyword>
<evidence type="ECO:0000313" key="3">
    <source>
        <dbReference type="Proteomes" id="UP001139494"/>
    </source>
</evidence>
<organism evidence="2 3">
    <name type="scientific">Natronomonas aquatica</name>
    <dbReference type="NCBI Taxonomy" id="2841590"/>
    <lineage>
        <taxon>Archaea</taxon>
        <taxon>Methanobacteriati</taxon>
        <taxon>Methanobacteriota</taxon>
        <taxon>Stenosarchaea group</taxon>
        <taxon>Halobacteria</taxon>
        <taxon>Halobacteriales</taxon>
        <taxon>Natronomonadaceae</taxon>
        <taxon>Natronomonas</taxon>
    </lineage>
</organism>
<accession>A0A9R1CVT4</accession>
<keyword evidence="1" id="KW-0472">Membrane</keyword>
<evidence type="ECO:0008006" key="4">
    <source>
        <dbReference type="Google" id="ProtNLM"/>
    </source>
</evidence>
<dbReference type="EMBL" id="JAHLKM010000041">
    <property type="protein sequence ID" value="MCQ4334862.1"/>
    <property type="molecule type" value="Genomic_DNA"/>
</dbReference>
<sequence length="95" mass="9767">MTTRPRLYRGQKTVGVVAVALFAFLAATFLTSGFGTSEAFPAGSVTASIGYAMFDLPGADIGGEGFLVSFVLIAVVLDAALDGAVMLAKKDEDDS</sequence>
<keyword evidence="3" id="KW-1185">Reference proteome</keyword>
<dbReference type="RefSeq" id="WP_256031073.1">
    <property type="nucleotide sequence ID" value="NZ_JAHLKM010000041.1"/>
</dbReference>
<name>A0A9R1CVT4_9EURY</name>
<evidence type="ECO:0000313" key="2">
    <source>
        <dbReference type="EMBL" id="MCQ4334862.1"/>
    </source>
</evidence>
<feature type="transmembrane region" description="Helical" evidence="1">
    <location>
        <begin position="66"/>
        <end position="88"/>
    </location>
</feature>